<feature type="domain" description="F-box" evidence="1">
    <location>
        <begin position="447"/>
        <end position="494"/>
    </location>
</feature>
<dbReference type="Proteomes" id="UP000006591">
    <property type="component" value="Chromosome 12"/>
</dbReference>
<organism evidence="2">
    <name type="scientific">Oryza nivara</name>
    <name type="common">Indian wild rice</name>
    <name type="synonym">Oryza sativa f. spontanea</name>
    <dbReference type="NCBI Taxonomy" id="4536"/>
    <lineage>
        <taxon>Eukaryota</taxon>
        <taxon>Viridiplantae</taxon>
        <taxon>Streptophyta</taxon>
        <taxon>Embryophyta</taxon>
        <taxon>Tracheophyta</taxon>
        <taxon>Spermatophyta</taxon>
        <taxon>Magnoliopsida</taxon>
        <taxon>Liliopsida</taxon>
        <taxon>Poales</taxon>
        <taxon>Poaceae</taxon>
        <taxon>BOP clade</taxon>
        <taxon>Oryzoideae</taxon>
        <taxon>Oryzeae</taxon>
        <taxon>Oryzinae</taxon>
        <taxon>Oryza</taxon>
    </lineage>
</organism>
<keyword evidence="3" id="KW-1185">Reference proteome</keyword>
<dbReference type="Gene3D" id="1.20.1280.50">
    <property type="match status" value="2"/>
</dbReference>
<dbReference type="InterPro" id="IPR017451">
    <property type="entry name" value="F-box-assoc_interact_dom"/>
</dbReference>
<dbReference type="PANTHER" id="PTHR31672">
    <property type="entry name" value="BNACNNG10540D PROTEIN"/>
    <property type="match status" value="1"/>
</dbReference>
<evidence type="ECO:0000313" key="3">
    <source>
        <dbReference type="Proteomes" id="UP000006591"/>
    </source>
</evidence>
<evidence type="ECO:0000313" key="2">
    <source>
        <dbReference type="EnsemblPlants" id="ONIVA12G18680.1"/>
    </source>
</evidence>
<dbReference type="InterPro" id="IPR050796">
    <property type="entry name" value="SCF_F-box_component"/>
</dbReference>
<proteinExistence type="predicted"/>
<dbReference type="Pfam" id="PF12937">
    <property type="entry name" value="F-box-like"/>
    <property type="match status" value="2"/>
</dbReference>
<dbReference type="SMART" id="SM00256">
    <property type="entry name" value="FBOX"/>
    <property type="match status" value="2"/>
</dbReference>
<dbReference type="PROSITE" id="PS50181">
    <property type="entry name" value="FBOX"/>
    <property type="match status" value="2"/>
</dbReference>
<sequence>MRKAGRGRRARGERRAAAPSVPEELLWEILVRLPAKDVLRCRAVCRSWCRLATSADFLLAHHRLQPALPLVSFHGELSEASVETFDLRRTPAERRPVLAFNDYSHRKNFTIHASCDGLLLLSLANHRFYICNPATRQCVVLPGLTGATVAALYPLRPSGEYRVLFWKDVNTSTIDAYYVLTVGSSEKPRCIGMPVASESMKAVLRHGIYIANKHLPVMLHGCLHMGPGCILGSAIIVFDPVAESFVRLMPPPTALSRANLHDIDGTLGISSTFDDRSGRVAKLWELQDYEMGIWSLKYQIKLPVQEMTRITDSKYYYVTVVSENGDVLIRCRHPWYLFHCCLDEELRRESLPTSRSSSEKGVTPWRAVRSSAWCATPPSRTVVLVHADAFPVPSRAAVPPSPFPVTVATAGNLRANPVSYAVELVRAPKGGTMWKAGRGRRARGERRAAAPSVPEELLWEILVRLPAKDVLRCRAVCCSWRRLATSADFLLAHHWLQPALPLVSLHGEVSDASVESFDLRRTPAERRPVLAFNDYSHRKNFTIHASCDGLLLLSLANHHFHICNPATRQCALVPGLTGAIVAALYPHRPSGEYLQLIYYVLTVGSSEKPRCIGMPVASESMKPVLTRGIFPANRHPPVMLHGCLHIGPGCIRPSGVIFDPVAESFVRLMPSPTASSGANLHDMDGTLGISSTFDDRSGTVRIAKLWELQDYEMGIWSLKYQIKLPAQEMAHITDSKYYFVRVVSENGDVLMLCHHPWYLFHCDSKGKLLGKFLWDGVCPDITGHWFKESLVRHAFFQMQDGSCWGQAISQNYNIQTKQASDGSGRRRCDRDNIGCGGADGWTVGNGRLVVAGTTMVVGEREASGREASTGFAGNSMKLA</sequence>
<dbReference type="EnsemblPlants" id="ONIVA12G18680.1">
    <property type="protein sequence ID" value="ONIVA12G18680.1"/>
    <property type="gene ID" value="ONIVA12G18680"/>
</dbReference>
<dbReference type="PANTHER" id="PTHR31672:SF2">
    <property type="entry name" value="F-BOX DOMAIN-CONTAINING PROTEIN"/>
    <property type="match status" value="1"/>
</dbReference>
<dbReference type="Gramene" id="ONIVA12G18680.1">
    <property type="protein sequence ID" value="ONIVA12G18680.1"/>
    <property type="gene ID" value="ONIVA12G18680"/>
</dbReference>
<feature type="domain" description="F-box" evidence="1">
    <location>
        <begin position="15"/>
        <end position="62"/>
    </location>
</feature>
<reference evidence="2" key="1">
    <citation type="submission" date="2015-04" db="UniProtKB">
        <authorList>
            <consortium name="EnsemblPlants"/>
        </authorList>
    </citation>
    <scope>IDENTIFICATION</scope>
    <source>
        <strain evidence="2">SL10</strain>
    </source>
</reference>
<protein>
    <recommendedName>
        <fullName evidence="1">F-box domain-containing protein</fullName>
    </recommendedName>
</protein>
<dbReference type="CDD" id="cd22157">
    <property type="entry name" value="F-box_AtFBW1-like"/>
    <property type="match status" value="1"/>
</dbReference>
<dbReference type="SUPFAM" id="SSF81383">
    <property type="entry name" value="F-box domain"/>
    <property type="match status" value="2"/>
</dbReference>
<dbReference type="AlphaFoldDB" id="A0A0E0JCS8"/>
<accession>A0A0E0JCS8</accession>
<dbReference type="InterPro" id="IPR036047">
    <property type="entry name" value="F-box-like_dom_sf"/>
</dbReference>
<dbReference type="InterPro" id="IPR001810">
    <property type="entry name" value="F-box_dom"/>
</dbReference>
<dbReference type="NCBIfam" id="TIGR01640">
    <property type="entry name" value="F_box_assoc_1"/>
    <property type="match status" value="1"/>
</dbReference>
<dbReference type="HOGENOM" id="CLU_346970_0_0_1"/>
<name>A0A0E0JCS8_ORYNI</name>
<reference evidence="2" key="2">
    <citation type="submission" date="2018-04" db="EMBL/GenBank/DDBJ databases">
        <title>OnivRS2 (Oryza nivara Reference Sequence Version 2).</title>
        <authorList>
            <person name="Zhang J."/>
            <person name="Kudrna D."/>
            <person name="Lee S."/>
            <person name="Talag J."/>
            <person name="Rajasekar S."/>
            <person name="Welchert J."/>
            <person name="Hsing Y.-I."/>
            <person name="Wing R.A."/>
        </authorList>
    </citation>
    <scope>NUCLEOTIDE SEQUENCE [LARGE SCALE GENOMIC DNA]</scope>
    <source>
        <strain evidence="2">SL10</strain>
    </source>
</reference>
<dbReference type="Pfam" id="PF08268">
    <property type="entry name" value="FBA_3"/>
    <property type="match status" value="1"/>
</dbReference>
<dbReference type="InterPro" id="IPR013187">
    <property type="entry name" value="F-box-assoc_dom_typ3"/>
</dbReference>
<evidence type="ECO:0000259" key="1">
    <source>
        <dbReference type="PROSITE" id="PS50181"/>
    </source>
</evidence>
<dbReference type="OMA" id="SSRNETC"/>